<comment type="caution">
    <text evidence="3">The sequence shown here is derived from an EMBL/GenBank/DDBJ whole genome shotgun (WGS) entry which is preliminary data.</text>
</comment>
<dbReference type="AlphaFoldDB" id="A0A538TDA7"/>
<accession>A0A538TDA7</accession>
<dbReference type="InterPro" id="IPR027417">
    <property type="entry name" value="P-loop_NTPase"/>
</dbReference>
<sequence>MSELKAAAQLLSQTRLLTLTGSAGCGKTRLALLLAERVRKGFQGGVWFANLAATDAARVPQVVAAAVQAREAPGKPLIEAVADQIGNKRLLLVMDNCEHVLGACTGLLATLLERCPNLATIATSREWLGAPGEQTLEVPPFSVPDEARAKSVEAIARYEAVALFVERARAVLPEFDLADENASVVAELCRRLDGIPLAIELAAAQLGRTPLETIRARMADRLPTLERGDHDAPARHRTLWTAIQWSYDQLLPEEQQVFRALAVFAEGWSLEAAAAVARPDADDFVTLDLLTRLVDKSMVALAGIPDQGPRYRLLESIRQFALERLDDSDDGTTVGERHREYFLVLAETAAPELRGGSQQASWLRCLETAARGGTRLRAAVGGLALEVLVHPRLPRARAKRVGPGPGAGSREGHHAGARSSMVRIRRPRHVPRAV</sequence>
<dbReference type="Pfam" id="PF25872">
    <property type="entry name" value="HTH_77"/>
    <property type="match status" value="1"/>
</dbReference>
<evidence type="ECO:0000313" key="4">
    <source>
        <dbReference type="Proteomes" id="UP000316609"/>
    </source>
</evidence>
<evidence type="ECO:0000259" key="2">
    <source>
        <dbReference type="Pfam" id="PF25872"/>
    </source>
</evidence>
<protein>
    <recommendedName>
        <fullName evidence="2">Winged helix-turn-helix domain-containing protein</fullName>
    </recommendedName>
</protein>
<dbReference type="InterPro" id="IPR036388">
    <property type="entry name" value="WH-like_DNA-bd_sf"/>
</dbReference>
<organism evidence="3 4">
    <name type="scientific">Eiseniibacteriota bacterium</name>
    <dbReference type="NCBI Taxonomy" id="2212470"/>
    <lineage>
        <taxon>Bacteria</taxon>
        <taxon>Candidatus Eiseniibacteriota</taxon>
    </lineage>
</organism>
<feature type="compositionally biased region" description="Basic residues" evidence="1">
    <location>
        <begin position="423"/>
        <end position="434"/>
    </location>
</feature>
<dbReference type="InterPro" id="IPR058852">
    <property type="entry name" value="HTH_77"/>
</dbReference>
<dbReference type="Gene3D" id="1.10.10.10">
    <property type="entry name" value="Winged helix-like DNA-binding domain superfamily/Winged helix DNA-binding domain"/>
    <property type="match status" value="1"/>
</dbReference>
<dbReference type="PANTHER" id="PTHR47691:SF3">
    <property type="entry name" value="HTH-TYPE TRANSCRIPTIONAL REGULATOR RV0890C-RELATED"/>
    <property type="match status" value="1"/>
</dbReference>
<dbReference type="PANTHER" id="PTHR47691">
    <property type="entry name" value="REGULATOR-RELATED"/>
    <property type="match status" value="1"/>
</dbReference>
<reference evidence="3 4" key="1">
    <citation type="journal article" date="2019" name="Nat. Microbiol.">
        <title>Mediterranean grassland soil C-N compound turnover is dependent on rainfall and depth, and is mediated by genomically divergent microorganisms.</title>
        <authorList>
            <person name="Diamond S."/>
            <person name="Andeer P.F."/>
            <person name="Li Z."/>
            <person name="Crits-Christoph A."/>
            <person name="Burstein D."/>
            <person name="Anantharaman K."/>
            <person name="Lane K.R."/>
            <person name="Thomas B.C."/>
            <person name="Pan C."/>
            <person name="Northen T.R."/>
            <person name="Banfield J.F."/>
        </authorList>
    </citation>
    <scope>NUCLEOTIDE SEQUENCE [LARGE SCALE GENOMIC DNA]</scope>
    <source>
        <strain evidence="3">WS_8</strain>
    </source>
</reference>
<evidence type="ECO:0000313" key="3">
    <source>
        <dbReference type="EMBL" id="TMQ61577.1"/>
    </source>
</evidence>
<feature type="region of interest" description="Disordered" evidence="1">
    <location>
        <begin position="397"/>
        <end position="434"/>
    </location>
</feature>
<feature type="domain" description="Winged helix-turn-helix" evidence="2">
    <location>
        <begin position="252"/>
        <end position="325"/>
    </location>
</feature>
<gene>
    <name evidence="3" type="ORF">E6K78_12650</name>
</gene>
<dbReference type="SUPFAM" id="SSF52540">
    <property type="entry name" value="P-loop containing nucleoside triphosphate hydrolases"/>
    <property type="match status" value="1"/>
</dbReference>
<dbReference type="EMBL" id="VBOY01000170">
    <property type="protein sequence ID" value="TMQ61577.1"/>
    <property type="molecule type" value="Genomic_DNA"/>
</dbReference>
<dbReference type="Gene3D" id="3.40.50.300">
    <property type="entry name" value="P-loop containing nucleotide triphosphate hydrolases"/>
    <property type="match status" value="1"/>
</dbReference>
<dbReference type="Proteomes" id="UP000316609">
    <property type="component" value="Unassembled WGS sequence"/>
</dbReference>
<evidence type="ECO:0000256" key="1">
    <source>
        <dbReference type="SAM" id="MobiDB-lite"/>
    </source>
</evidence>
<dbReference type="PRINTS" id="PR00364">
    <property type="entry name" value="DISEASERSIST"/>
</dbReference>
<proteinExistence type="predicted"/>
<name>A0A538TDA7_UNCEI</name>